<evidence type="ECO:0000256" key="1">
    <source>
        <dbReference type="ARBA" id="ARBA00023015"/>
    </source>
</evidence>
<reference evidence="5 6" key="2">
    <citation type="journal article" date="2010" name="Stand. Genomic Sci.">
        <title>Complete genome sequence of Kribbella flavida type strain (IFO 14399).</title>
        <authorList>
            <person name="Pukall R."/>
            <person name="Lapidus A."/>
            <person name="Glavina Del Rio T."/>
            <person name="Copeland A."/>
            <person name="Tice H."/>
            <person name="Cheng J.-F."/>
            <person name="Lucas S."/>
            <person name="Chen F."/>
            <person name="Nolan M."/>
            <person name="LaButti K."/>
            <person name="Pati A."/>
            <person name="Ivanova N."/>
            <person name="Mavrommatis K."/>
            <person name="Mikhailova N."/>
            <person name="Pitluck S."/>
            <person name="Bruce D."/>
            <person name="Goodwin L."/>
            <person name="Land M."/>
            <person name="Hauser L."/>
            <person name="Chang Y.-J."/>
            <person name="Jeffries C.D."/>
            <person name="Chen A."/>
            <person name="Palaniappan K."/>
            <person name="Chain P."/>
            <person name="Rohde M."/>
            <person name="Goeker M."/>
            <person name="Bristow J."/>
            <person name="Eisen J.A."/>
            <person name="Markowitz V."/>
            <person name="Hugenholtz P."/>
            <person name="Kyrpides N.C."/>
            <person name="Klenk H.-P."/>
            <person name="Brettin T."/>
        </authorList>
    </citation>
    <scope>NUCLEOTIDE SEQUENCE [LARGE SCALE GENOMIC DNA]</scope>
    <source>
        <strain evidence="6">DSM 17836 / JCM 10339 / NBRC 14399</strain>
    </source>
</reference>
<dbReference type="KEGG" id="kfl:Kfla_4507"/>
<keyword evidence="6" id="KW-1185">Reference proteome</keyword>
<dbReference type="SMART" id="SM00895">
    <property type="entry name" value="FCD"/>
    <property type="match status" value="1"/>
</dbReference>
<dbReference type="AlphaFoldDB" id="D2PWR5"/>
<reference evidence="6" key="1">
    <citation type="submission" date="2009-09" db="EMBL/GenBank/DDBJ databases">
        <title>The complete genome of Kribbella flavida DSM 17836.</title>
        <authorList>
            <consortium name="US DOE Joint Genome Institute (JGI-PGF)"/>
            <person name="Lucas S."/>
            <person name="Copeland A."/>
            <person name="Lapidus A."/>
            <person name="Glavina del Rio T."/>
            <person name="Dalin E."/>
            <person name="Tice H."/>
            <person name="Bruce D."/>
            <person name="Goodwin L."/>
            <person name="Pitluck S."/>
            <person name="Kyrpides N."/>
            <person name="Mavromatis K."/>
            <person name="Ivanova N."/>
            <person name="Saunders E."/>
            <person name="Brettin T."/>
            <person name="Detter J.C."/>
            <person name="Han C."/>
            <person name="Larimer F."/>
            <person name="Land M."/>
            <person name="Hauser L."/>
            <person name="Markowitz V."/>
            <person name="Cheng J.-F."/>
            <person name="Hugenholtz P."/>
            <person name="Woyke T."/>
            <person name="Wu D."/>
            <person name="Pukall R."/>
            <person name="Klenk H.-P."/>
            <person name="Eisen J.A."/>
        </authorList>
    </citation>
    <scope>NUCLEOTIDE SEQUENCE [LARGE SCALE GENOMIC DNA]</scope>
    <source>
        <strain evidence="6">DSM 17836 / JCM 10339 / NBRC 14399</strain>
    </source>
</reference>
<dbReference type="Proteomes" id="UP000007967">
    <property type="component" value="Chromosome"/>
</dbReference>
<dbReference type="HOGENOM" id="CLU_017584_5_4_11"/>
<accession>D2PWR5</accession>
<evidence type="ECO:0000256" key="2">
    <source>
        <dbReference type="ARBA" id="ARBA00023125"/>
    </source>
</evidence>
<keyword evidence="2" id="KW-0238">DNA-binding</keyword>
<organism evidence="5 6">
    <name type="scientific">Kribbella flavida (strain DSM 17836 / JCM 10339 / NBRC 14399)</name>
    <dbReference type="NCBI Taxonomy" id="479435"/>
    <lineage>
        <taxon>Bacteria</taxon>
        <taxon>Bacillati</taxon>
        <taxon>Actinomycetota</taxon>
        <taxon>Actinomycetes</taxon>
        <taxon>Propionibacteriales</taxon>
        <taxon>Kribbellaceae</taxon>
        <taxon>Kribbella</taxon>
    </lineage>
</organism>
<dbReference type="InterPro" id="IPR000524">
    <property type="entry name" value="Tscrpt_reg_HTH_GntR"/>
</dbReference>
<dbReference type="InterPro" id="IPR036388">
    <property type="entry name" value="WH-like_DNA-bd_sf"/>
</dbReference>
<dbReference type="InterPro" id="IPR011711">
    <property type="entry name" value="GntR_C"/>
</dbReference>
<dbReference type="eggNOG" id="COG1802">
    <property type="taxonomic scope" value="Bacteria"/>
</dbReference>
<dbReference type="SUPFAM" id="SSF48008">
    <property type="entry name" value="GntR ligand-binding domain-like"/>
    <property type="match status" value="1"/>
</dbReference>
<evidence type="ECO:0000313" key="5">
    <source>
        <dbReference type="EMBL" id="ADB33534.1"/>
    </source>
</evidence>
<dbReference type="Pfam" id="PF07729">
    <property type="entry name" value="FCD"/>
    <property type="match status" value="1"/>
</dbReference>
<dbReference type="InterPro" id="IPR036390">
    <property type="entry name" value="WH_DNA-bd_sf"/>
</dbReference>
<evidence type="ECO:0000313" key="6">
    <source>
        <dbReference type="Proteomes" id="UP000007967"/>
    </source>
</evidence>
<evidence type="ECO:0000259" key="4">
    <source>
        <dbReference type="PROSITE" id="PS50949"/>
    </source>
</evidence>
<dbReference type="Gene3D" id="1.10.10.10">
    <property type="entry name" value="Winged helix-like DNA-binding domain superfamily/Winged helix DNA-binding domain"/>
    <property type="match status" value="1"/>
</dbReference>
<dbReference type="SMART" id="SM00345">
    <property type="entry name" value="HTH_GNTR"/>
    <property type="match status" value="1"/>
</dbReference>
<sequence length="217" mass="24435">MPAEQIPPITAMSRRHHVAAALRDAISSGMLQPGDRLREPDLAAQFGTSRAPLREALRQLENEGLVVSSPYRGTVVLGISQVEIEEVIVPIRRTLERFALRHALPKLSAADFEQLQRLVDQMDASKDDADTITQADLQFHELLMERAEQPHCLQIWQLMQPRIRAYFQRDAKTLTSTARPAEQHARLLDALRSGDESQALAELDRHILEMPEPPTAD</sequence>
<dbReference type="CDD" id="cd07377">
    <property type="entry name" value="WHTH_GntR"/>
    <property type="match status" value="1"/>
</dbReference>
<keyword evidence="3" id="KW-0804">Transcription</keyword>
<protein>
    <submittedName>
        <fullName evidence="5">Transcriptional regulator, GntR family</fullName>
    </submittedName>
</protein>
<dbReference type="PROSITE" id="PS50949">
    <property type="entry name" value="HTH_GNTR"/>
    <property type="match status" value="1"/>
</dbReference>
<dbReference type="Gene3D" id="1.20.120.530">
    <property type="entry name" value="GntR ligand-binding domain-like"/>
    <property type="match status" value="1"/>
</dbReference>
<dbReference type="RefSeq" id="WP_012922088.1">
    <property type="nucleotide sequence ID" value="NC_013729.1"/>
</dbReference>
<dbReference type="STRING" id="479435.Kfla_4507"/>
<dbReference type="GO" id="GO:0003700">
    <property type="term" value="F:DNA-binding transcription factor activity"/>
    <property type="evidence" value="ECO:0007669"/>
    <property type="project" value="InterPro"/>
</dbReference>
<keyword evidence="1" id="KW-0805">Transcription regulation</keyword>
<dbReference type="PANTHER" id="PTHR43537">
    <property type="entry name" value="TRANSCRIPTIONAL REGULATOR, GNTR FAMILY"/>
    <property type="match status" value="1"/>
</dbReference>
<evidence type="ECO:0000256" key="3">
    <source>
        <dbReference type="ARBA" id="ARBA00023163"/>
    </source>
</evidence>
<dbReference type="EMBL" id="CP001736">
    <property type="protein sequence ID" value="ADB33534.1"/>
    <property type="molecule type" value="Genomic_DNA"/>
</dbReference>
<gene>
    <name evidence="5" type="ordered locus">Kfla_4507</name>
</gene>
<name>D2PWR5_KRIFD</name>
<dbReference type="OrthoDB" id="5182935at2"/>
<dbReference type="PANTHER" id="PTHR43537:SF45">
    <property type="entry name" value="GNTR FAMILY REGULATORY PROTEIN"/>
    <property type="match status" value="1"/>
</dbReference>
<dbReference type="PRINTS" id="PR00035">
    <property type="entry name" value="HTHGNTR"/>
</dbReference>
<dbReference type="Pfam" id="PF00392">
    <property type="entry name" value="GntR"/>
    <property type="match status" value="1"/>
</dbReference>
<feature type="domain" description="HTH gntR-type" evidence="4">
    <location>
        <begin position="12"/>
        <end position="79"/>
    </location>
</feature>
<dbReference type="InterPro" id="IPR008920">
    <property type="entry name" value="TF_FadR/GntR_C"/>
</dbReference>
<dbReference type="GO" id="GO:0003677">
    <property type="term" value="F:DNA binding"/>
    <property type="evidence" value="ECO:0007669"/>
    <property type="project" value="UniProtKB-KW"/>
</dbReference>
<proteinExistence type="predicted"/>
<dbReference type="SUPFAM" id="SSF46785">
    <property type="entry name" value="Winged helix' DNA-binding domain"/>
    <property type="match status" value="1"/>
</dbReference>